<evidence type="ECO:0000256" key="1">
    <source>
        <dbReference type="SAM" id="Phobius"/>
    </source>
</evidence>
<gene>
    <name evidence="2" type="ORF">Cvel_6938</name>
</gene>
<keyword evidence="1" id="KW-0472">Membrane</keyword>
<keyword evidence="1" id="KW-0812">Transmembrane</keyword>
<dbReference type="VEuPathDB" id="CryptoDB:Cvel_6938"/>
<reference evidence="2" key="1">
    <citation type="submission" date="2014-11" db="EMBL/GenBank/DDBJ databases">
        <authorList>
            <person name="Otto D Thomas"/>
            <person name="Naeem Raeece"/>
        </authorList>
    </citation>
    <scope>NUCLEOTIDE SEQUENCE</scope>
</reference>
<protein>
    <submittedName>
        <fullName evidence="2">Uncharacterized protein</fullName>
    </submittedName>
</protein>
<name>A0A0G4HI21_9ALVE</name>
<proteinExistence type="predicted"/>
<evidence type="ECO:0000313" key="2">
    <source>
        <dbReference type="EMBL" id="CEM43772.1"/>
    </source>
</evidence>
<keyword evidence="1" id="KW-1133">Transmembrane helix</keyword>
<organism evidence="2">
    <name type="scientific">Chromera velia CCMP2878</name>
    <dbReference type="NCBI Taxonomy" id="1169474"/>
    <lineage>
        <taxon>Eukaryota</taxon>
        <taxon>Sar</taxon>
        <taxon>Alveolata</taxon>
        <taxon>Colpodellida</taxon>
        <taxon>Chromeraceae</taxon>
        <taxon>Chromera</taxon>
    </lineage>
</organism>
<dbReference type="AlphaFoldDB" id="A0A0G4HI21"/>
<dbReference type="PhylomeDB" id="A0A0G4HI21"/>
<accession>A0A0G4HI21</accession>
<feature type="transmembrane region" description="Helical" evidence="1">
    <location>
        <begin position="112"/>
        <end position="132"/>
    </location>
</feature>
<dbReference type="EMBL" id="CDMZ01002757">
    <property type="protein sequence ID" value="CEM43772.1"/>
    <property type="molecule type" value="Genomic_DNA"/>
</dbReference>
<sequence length="326" mass="37193">MTVTFPSSSAEDRSRVDGGLSDFALSGKEFEGLRKIASRIVGAKTVLERHLTTAPRDALRAYADLVVEFDRLNCLGERKLRAEVNTDEKPNLFETEEIAALQRPERFRSASIVQQLLMVAGFFPSVMWFLCLRRAAVMPSRAEEFLLDGRFNGVLRGKGCDQWWLENKFLWFRIGLFNRTGAVVLQLLIDGWPRFCVQLWKCTPFVWGLKSYIRWQAHLAATSGQANKMPAEWDELCDLLATISHQEMHNREAVDALNACAPPGALEAEKEDIDFSPLFHAMYWRADEKALETEERERPRQLAKGVFLRRAARLQHWGASVHEPSP</sequence>